<protein>
    <submittedName>
        <fullName evidence="3">Zn(2)-C6 fungal-type domain-containing protein</fullName>
    </submittedName>
</protein>
<dbReference type="InterPro" id="IPR000210">
    <property type="entry name" value="BTB/POZ_dom"/>
</dbReference>
<evidence type="ECO:0000259" key="2">
    <source>
        <dbReference type="PROSITE" id="PS50097"/>
    </source>
</evidence>
<gene>
    <name evidence="3" type="primary">I1RDL5</name>
</gene>
<name>A0A5K1K3R1_9APHY</name>
<feature type="region of interest" description="Disordered" evidence="1">
    <location>
        <begin position="190"/>
        <end position="209"/>
    </location>
</feature>
<feature type="compositionally biased region" description="Polar residues" evidence="1">
    <location>
        <begin position="7"/>
        <end position="18"/>
    </location>
</feature>
<proteinExistence type="predicted"/>
<feature type="domain" description="BTB" evidence="2">
    <location>
        <begin position="355"/>
        <end position="419"/>
    </location>
</feature>
<feature type="region of interest" description="Disordered" evidence="1">
    <location>
        <begin position="1"/>
        <end position="124"/>
    </location>
</feature>
<feature type="compositionally biased region" description="Basic and acidic residues" evidence="1">
    <location>
        <begin position="82"/>
        <end position="101"/>
    </location>
</feature>
<dbReference type="PROSITE" id="PS50097">
    <property type="entry name" value="BTB"/>
    <property type="match status" value="1"/>
</dbReference>
<accession>A0A5K1K3R1</accession>
<sequence length="656" mass="70778">MGALHPSSKQLDSESQPQDIVVPMSSYSELSSPPGSVDWESGSGSPVLVGQPHSGSISATLDRASPSTNTSTDPLATPATENAKEDPQLVRDVSDVNKEPGKPQSTYADSPHPGELASPVPMNPRFVNPGPINIVGHRHLLATPDLPPSPESAALEDSIRALPMPSVSSEANAILPLVRDTPSYRRAITPYEASSGPASPRHDVQSTAPMESTNVTIEVPPRSYFSGFYPVSAPFIPPPPSPSADSSDVIPPPRLSPTPSNSSFYPPIPPVHRTPLSTPSPPIIIQPPPQQTCSYPNPIQFHPYLGPAIPQVLHHYTSSSGSGGPSPVPPPMAAPMGCSIVPPYLRDDELWFEDGDVVLNTSNVEFRVYKGPLLALSPILKARCGDIRGTSFLSVGDISPDDLRHVLRFVSGGTSRVEPSFSEIAAHIRFGRKYKAEKLLQRSLGYLRKFYVTELAAWTKLPRLDPPFFEPVHAIGVVNLARLLGKDGEALLPIALMRCCMLGARIVEGYEREDGTRETLSPADLGRCFEGRVRLLDASVRAAETLRAHTTSDECSRPLRCKAALQRFIAELVGSDNAASGTATPAELCCLRWDLSLSLSPRRAYLQEAGTDAVGEDKLCTKCFARQLEEQRKIFARLPQMMGVSVEGWGTKWDAA</sequence>
<evidence type="ECO:0000313" key="3">
    <source>
        <dbReference type="EMBL" id="VWP00171.1"/>
    </source>
</evidence>
<dbReference type="EMBL" id="LR728227">
    <property type="protein sequence ID" value="VWP00171.1"/>
    <property type="molecule type" value="Genomic_DNA"/>
</dbReference>
<evidence type="ECO:0000256" key="1">
    <source>
        <dbReference type="SAM" id="MobiDB-lite"/>
    </source>
</evidence>
<dbReference type="AlphaFoldDB" id="A0A5K1K3R1"/>
<reference evidence="3" key="1">
    <citation type="submission" date="2019-10" db="EMBL/GenBank/DDBJ databases">
        <authorList>
            <person name="Nor Muhammad N."/>
        </authorList>
    </citation>
    <scope>NUCLEOTIDE SEQUENCE</scope>
</reference>
<feature type="compositionally biased region" description="Polar residues" evidence="1">
    <location>
        <begin position="53"/>
        <end position="74"/>
    </location>
</feature>
<organism evidence="3">
    <name type="scientific">Ganoderma boninense</name>
    <dbReference type="NCBI Taxonomy" id="34458"/>
    <lineage>
        <taxon>Eukaryota</taxon>
        <taxon>Fungi</taxon>
        <taxon>Dikarya</taxon>
        <taxon>Basidiomycota</taxon>
        <taxon>Agaricomycotina</taxon>
        <taxon>Agaricomycetes</taxon>
        <taxon>Polyporales</taxon>
        <taxon>Polyporaceae</taxon>
        <taxon>Ganoderma</taxon>
    </lineage>
</organism>
<feature type="region of interest" description="Disordered" evidence="1">
    <location>
        <begin position="239"/>
        <end position="265"/>
    </location>
</feature>
<feature type="compositionally biased region" description="Low complexity" evidence="1">
    <location>
        <begin position="21"/>
        <end position="37"/>
    </location>
</feature>